<reference evidence="1" key="1">
    <citation type="journal article" date="2011" name="PLoS ONE">
        <title>Ralstonia syzygii, the Blood Disease Bacterium and some Asian R. solanacearum strains form a single genomic species despite divergent lifestyles.</title>
        <authorList>
            <person name="Remenant B."/>
            <person name="de Cambiaire J.C."/>
            <person name="Cellier G."/>
            <person name="Jacobs J.M."/>
            <person name="Mangenot S."/>
            <person name="Barbe V."/>
            <person name="Lajus A."/>
            <person name="Vallenet D."/>
            <person name="Medigue C."/>
            <person name="Fegan M."/>
            <person name="Allen C."/>
            <person name="Prior P."/>
        </authorList>
    </citation>
    <scope>NUCLEOTIDE SEQUENCE</scope>
    <source>
        <strain evidence="1">R229</strain>
    </source>
</reference>
<sequence length="119" mass="13452">MEQAMHHILTPNEQYVCGLLIADPLYCSDEGHDPQEYMQPIAEFLKRDVITDTDKVRLADQLIRQFLGDIKPAVIAEDERDRALLAEAFEELDTSYRMGMSLGSVDDLVATHRAMRSAA</sequence>
<organism evidence="1">
    <name type="scientific">blood disease bacterium R229</name>
    <dbReference type="NCBI Taxonomy" id="741978"/>
    <lineage>
        <taxon>Bacteria</taxon>
        <taxon>Pseudomonadati</taxon>
        <taxon>Pseudomonadota</taxon>
        <taxon>Betaproteobacteria</taxon>
        <taxon>Burkholderiales</taxon>
        <taxon>Burkholderiaceae</taxon>
        <taxon>Ralstonia</taxon>
        <taxon>Ralstonia solanacearum species complex</taxon>
    </lineage>
</organism>
<dbReference type="EMBL" id="FR854083">
    <property type="protein sequence ID" value="CCA83760.1"/>
    <property type="molecule type" value="Genomic_DNA"/>
</dbReference>
<name>G2ZXI1_9RALS</name>
<proteinExistence type="predicted"/>
<protein>
    <submittedName>
        <fullName evidence="1">Uncharacterized protein</fullName>
    </submittedName>
</protein>
<evidence type="ECO:0000313" key="1">
    <source>
        <dbReference type="EMBL" id="CCA83760.1"/>
    </source>
</evidence>
<accession>G2ZXI1</accession>
<dbReference type="AlphaFoldDB" id="G2ZXI1"/>
<gene>
    <name evidence="1" type="ORF">BDB_mp70214</name>
</gene>
<reference evidence="1" key="2">
    <citation type="submission" date="2011-04" db="EMBL/GenBank/DDBJ databases">
        <authorList>
            <person name="Genoscope - CEA"/>
        </authorList>
    </citation>
    <scope>NUCLEOTIDE SEQUENCE</scope>
    <source>
        <strain evidence="1">R229</strain>
    </source>
</reference>